<evidence type="ECO:0000256" key="2">
    <source>
        <dbReference type="ARBA" id="ARBA00009963"/>
    </source>
</evidence>
<evidence type="ECO:0000256" key="1">
    <source>
        <dbReference type="ARBA" id="ARBA00004328"/>
    </source>
</evidence>
<dbReference type="InterPro" id="IPR016184">
    <property type="entry name" value="Capsid/spike_ssDNA_virus"/>
</dbReference>
<accession>A0A8S5R162</accession>
<comment type="subcellular location">
    <subcellularLocation>
        <location evidence="1">Virion</location>
    </subcellularLocation>
</comment>
<sequence>MSDFNPLDRANISTHRSSFDLSSKKLFTAKVGEILPCYWQIAIPGTKYRISSDWFTRTVPVNTAAYTRIKEYYDFYAVPLRLISRALPQAFTQLTDYMTSAASSSENTSVLTSVPKVSQSSISTFLQLANAGDQTNTRDDAGLPIVYGSCKLLDMLGYGSILSSSNSSKAAITQKYLGVDALGDADNPLVFDTSQIVNMLPLFTYQKIYFDFFSNSQWEKHLAYSYNVDYWSGTGDIPLSVNMLKLRYANYPKDYFMGMLPSSQYGSVAVLPSIVSSRGSSMVLAGTESSGQGSLSGISIVKNAPSQTSLAAANTSLNDRALYLNSDLSALSIRATEYLQRWKEVVQFSSKDYSDQMAAQFGIKAPEYMGNHAHYIGGWSSVININEVVNTNLDTDSSQASIAGKGVSSNSGHTLTYDCGAEHQVIMCVYHAVPMLDWNLTGQSPQLTVTAISDFPQPAFDQLGMQAVPALNLQNNPGRSVSGSLGYNLRYWQWKSNIDTVHAGFRAGAVYQSWAAPLDGWQVLTSSGAWSYQSMKVRPQQLNSIFVPQVDASNCSVAFDQLLCNVNFQVYAVQNLDRNGLPY</sequence>
<dbReference type="SUPFAM" id="SSF88645">
    <property type="entry name" value="ssDNA viruses"/>
    <property type="match status" value="1"/>
</dbReference>
<evidence type="ECO:0000256" key="3">
    <source>
        <dbReference type="ARBA" id="ARBA00022431"/>
    </source>
</evidence>
<dbReference type="Pfam" id="PF02305">
    <property type="entry name" value="Phage_F"/>
    <property type="match status" value="1"/>
</dbReference>
<dbReference type="InterPro" id="IPR003514">
    <property type="entry name" value="Microviridae_protein_F"/>
</dbReference>
<reference evidence="6" key="1">
    <citation type="journal article" date="2021" name="Proc. Natl. Acad. Sci. U.S.A.">
        <title>A Catalog of Tens of Thousands of Viruses from Human Metagenomes Reveals Hidden Associations with Chronic Diseases.</title>
        <authorList>
            <person name="Tisza M.J."/>
            <person name="Buck C.B."/>
        </authorList>
    </citation>
    <scope>NUCLEOTIDE SEQUENCE</scope>
    <source>
        <strain evidence="6">CtfUi1</strain>
    </source>
</reference>
<keyword evidence="3" id="KW-1140">T=1 icosahedral capsid protein</keyword>
<dbReference type="GO" id="GO:0005198">
    <property type="term" value="F:structural molecule activity"/>
    <property type="evidence" value="ECO:0007669"/>
    <property type="project" value="InterPro"/>
</dbReference>
<organism evidence="6">
    <name type="scientific">Microviridae sp. ctfUi1</name>
    <dbReference type="NCBI Taxonomy" id="2826740"/>
    <lineage>
        <taxon>Viruses</taxon>
        <taxon>Monodnaviria</taxon>
        <taxon>Sangervirae</taxon>
        <taxon>Phixviricota</taxon>
        <taxon>Malgrandaviricetes</taxon>
        <taxon>Petitvirales</taxon>
        <taxon>Microviridae</taxon>
    </lineage>
</organism>
<comment type="similarity">
    <text evidence="2">Belongs to the microviridae F protein family.</text>
</comment>
<evidence type="ECO:0000256" key="5">
    <source>
        <dbReference type="ARBA" id="ARBA00022844"/>
    </source>
</evidence>
<dbReference type="GO" id="GO:0039615">
    <property type="term" value="C:T=1 icosahedral viral capsid"/>
    <property type="evidence" value="ECO:0007669"/>
    <property type="project" value="UniProtKB-KW"/>
</dbReference>
<dbReference type="Gene3D" id="2.60.169.10">
    <property type="entry name" value="Microviridae F protein"/>
    <property type="match status" value="1"/>
</dbReference>
<evidence type="ECO:0000313" key="6">
    <source>
        <dbReference type="EMBL" id="DAE24835.1"/>
    </source>
</evidence>
<keyword evidence="5" id="KW-0946">Virion</keyword>
<dbReference type="EMBL" id="BK015785">
    <property type="protein sequence ID" value="DAE24835.1"/>
    <property type="molecule type" value="Genomic_DNA"/>
</dbReference>
<protein>
    <submittedName>
        <fullName evidence="6">Major capsid protein</fullName>
    </submittedName>
</protein>
<proteinExistence type="inferred from homology"/>
<name>A0A8S5R162_9VIRU</name>
<dbReference type="InterPro" id="IPR037002">
    <property type="entry name" value="Microviridae_protein_F_sf"/>
</dbReference>
<evidence type="ECO:0000256" key="4">
    <source>
        <dbReference type="ARBA" id="ARBA00022561"/>
    </source>
</evidence>
<keyword evidence="4" id="KW-0167">Capsid protein</keyword>